<dbReference type="InterPro" id="IPR036010">
    <property type="entry name" value="2Fe-2S_ferredoxin-like_sf"/>
</dbReference>
<dbReference type="InterPro" id="IPR047683">
    <property type="entry name" value="BenC-like_FAD_NAD-bd"/>
</dbReference>
<evidence type="ECO:0000259" key="2">
    <source>
        <dbReference type="PROSITE" id="PS51085"/>
    </source>
</evidence>
<comment type="cofactor">
    <cofactor evidence="1">
        <name>[2Fe-2S] cluster</name>
        <dbReference type="ChEBI" id="CHEBI:190135"/>
    </cofactor>
</comment>
<dbReference type="PRINTS" id="PR00371">
    <property type="entry name" value="FPNCR"/>
</dbReference>
<evidence type="ECO:0000313" key="4">
    <source>
        <dbReference type="EMBL" id="AHZ46837.1"/>
    </source>
</evidence>
<dbReference type="InterPro" id="IPR012675">
    <property type="entry name" value="Beta-grasp_dom_sf"/>
</dbReference>
<dbReference type="CDD" id="cd00207">
    <property type="entry name" value="fer2"/>
    <property type="match status" value="1"/>
</dbReference>
<dbReference type="InterPro" id="IPR001709">
    <property type="entry name" value="Flavoprot_Pyr_Nucl_cyt_Rdtase"/>
</dbReference>
<dbReference type="InterPro" id="IPR008333">
    <property type="entry name" value="Cbr1-like_FAD-bd_dom"/>
</dbReference>
<dbReference type="GO" id="GO:0051537">
    <property type="term" value="F:2 iron, 2 sulfur cluster binding"/>
    <property type="evidence" value="ECO:0007669"/>
    <property type="project" value="InterPro"/>
</dbReference>
<reference evidence="4" key="1">
    <citation type="journal article" date="2014" name="Appl. Environ. Microbiol.">
        <title>A Novel Angular Dioxygenase Gene Cluster Encoding 3-Phenoxybenzoate 1',2'-Dioxygenase in Sphingobium wenxiniae JZ-1.</title>
        <authorList>
            <person name="Wang C."/>
            <person name="Chen Q."/>
            <person name="Wang R."/>
            <person name="Shi C."/>
            <person name="Yan X."/>
            <person name="He J."/>
            <person name="Hong Q."/>
            <person name="Li S."/>
        </authorList>
    </citation>
    <scope>NUCLEOTIDE SEQUENCE</scope>
    <source>
        <strain evidence="4">JZ-1</strain>
    </source>
</reference>
<dbReference type="NCBIfam" id="NF040810">
    <property type="entry name" value="BenC"/>
    <property type="match status" value="1"/>
</dbReference>
<dbReference type="PROSITE" id="PS51384">
    <property type="entry name" value="FAD_FR"/>
    <property type="match status" value="1"/>
</dbReference>
<dbReference type="GO" id="GO:0016491">
    <property type="term" value="F:oxidoreductase activity"/>
    <property type="evidence" value="ECO:0007669"/>
    <property type="project" value="InterPro"/>
</dbReference>
<sequence>MTYRIALNFEDGATRFIDCNDGEKVLDAAYRNKINLPMDCSDGVCGTCKCHCEQGGYDLGDEYIEDALTEDEAEQGFVLTCQMVVSSDCVISVPVAASACKLAPATMEAELVAAERLSENRVRLSVKATQGALPTFLPGQYVNLSIPGLDGVHRSYSFSSLPGAEVATFLIRNVDGGAMGSYLERARPGDRMTLHGPLGSFYLREPKRPILMIAGGTGVAPMLSMLEVLAEQDMGGQSVHLIYGAHDQADLVEIERLDALKTRIPGLTVVSTCSGADNAHPVKGRVTDHIGADRLNGGDVDVYLCGPPEMVESVRGAVGDVANLYFEKFIPAQPEELAA</sequence>
<dbReference type="PRINTS" id="PR00410">
    <property type="entry name" value="PHEHYDRXLASE"/>
</dbReference>
<dbReference type="AlphaFoldDB" id="A0A059U2Z6"/>
<name>A0A059U2Z6_SPHWJ</name>
<protein>
    <submittedName>
        <fullName evidence="4">BenC</fullName>
    </submittedName>
</protein>
<feature type="domain" description="2Fe-2S ferredoxin-type" evidence="2">
    <location>
        <begin position="3"/>
        <end position="97"/>
    </location>
</feature>
<dbReference type="Gene3D" id="2.40.30.10">
    <property type="entry name" value="Translation factors"/>
    <property type="match status" value="1"/>
</dbReference>
<dbReference type="InterPro" id="IPR017938">
    <property type="entry name" value="Riboflavin_synthase-like_b-brl"/>
</dbReference>
<accession>A0A059U2Z6</accession>
<dbReference type="InterPro" id="IPR001041">
    <property type="entry name" value="2Fe-2S_ferredoxin-type"/>
</dbReference>
<dbReference type="SUPFAM" id="SSF54292">
    <property type="entry name" value="2Fe-2S ferredoxin-like"/>
    <property type="match status" value="1"/>
</dbReference>
<evidence type="ECO:0000256" key="1">
    <source>
        <dbReference type="ARBA" id="ARBA00034078"/>
    </source>
</evidence>
<dbReference type="EMBL" id="KJ620836">
    <property type="protein sequence ID" value="AHZ46837.1"/>
    <property type="molecule type" value="Genomic_DNA"/>
</dbReference>
<feature type="domain" description="FAD-binding FR-type" evidence="3">
    <location>
        <begin position="104"/>
        <end position="204"/>
    </location>
</feature>
<dbReference type="InterPro" id="IPR001433">
    <property type="entry name" value="OxRdtase_FAD/NAD-bd"/>
</dbReference>
<dbReference type="Gene3D" id="3.40.50.80">
    <property type="entry name" value="Nucleotide-binding domain of ferredoxin-NADP reductase (FNR) module"/>
    <property type="match status" value="1"/>
</dbReference>
<dbReference type="InterPro" id="IPR006058">
    <property type="entry name" value="2Fe2S_fd_BS"/>
</dbReference>
<dbReference type="SUPFAM" id="SSF52343">
    <property type="entry name" value="Ferredoxin reductase-like, C-terminal NADP-linked domain"/>
    <property type="match status" value="1"/>
</dbReference>
<dbReference type="PROSITE" id="PS00197">
    <property type="entry name" value="2FE2S_FER_1"/>
    <property type="match status" value="1"/>
</dbReference>
<dbReference type="InterPro" id="IPR050415">
    <property type="entry name" value="MRET"/>
</dbReference>
<dbReference type="Pfam" id="PF00970">
    <property type="entry name" value="FAD_binding_6"/>
    <property type="match status" value="1"/>
</dbReference>
<dbReference type="PANTHER" id="PTHR47354:SF5">
    <property type="entry name" value="PROTEIN RFBI"/>
    <property type="match status" value="1"/>
</dbReference>
<dbReference type="InterPro" id="IPR039261">
    <property type="entry name" value="FNR_nucleotide-bd"/>
</dbReference>
<dbReference type="CDD" id="cd06209">
    <property type="entry name" value="BenDO_FAD_NAD"/>
    <property type="match status" value="1"/>
</dbReference>
<dbReference type="PANTHER" id="PTHR47354">
    <property type="entry name" value="NADH OXIDOREDUCTASE HCR"/>
    <property type="match status" value="1"/>
</dbReference>
<dbReference type="Pfam" id="PF00175">
    <property type="entry name" value="NAD_binding_1"/>
    <property type="match status" value="1"/>
</dbReference>
<evidence type="ECO:0000259" key="3">
    <source>
        <dbReference type="PROSITE" id="PS51384"/>
    </source>
</evidence>
<organism evidence="4">
    <name type="scientific">Sphingobium wenxiniae (strain DSM 21828 / CGMCC 1.7748 / JZ-1)</name>
    <dbReference type="NCBI Taxonomy" id="595605"/>
    <lineage>
        <taxon>Bacteria</taxon>
        <taxon>Pseudomonadati</taxon>
        <taxon>Pseudomonadota</taxon>
        <taxon>Alphaproteobacteria</taxon>
        <taxon>Sphingomonadales</taxon>
        <taxon>Sphingomonadaceae</taxon>
        <taxon>Sphingobium</taxon>
    </lineage>
</organism>
<dbReference type="PROSITE" id="PS51085">
    <property type="entry name" value="2FE2S_FER_2"/>
    <property type="match status" value="1"/>
</dbReference>
<dbReference type="Pfam" id="PF00111">
    <property type="entry name" value="Fer2"/>
    <property type="match status" value="1"/>
</dbReference>
<dbReference type="Gene3D" id="3.10.20.30">
    <property type="match status" value="1"/>
</dbReference>
<dbReference type="InterPro" id="IPR017927">
    <property type="entry name" value="FAD-bd_FR_type"/>
</dbReference>
<dbReference type="SUPFAM" id="SSF63380">
    <property type="entry name" value="Riboflavin synthase domain-like"/>
    <property type="match status" value="1"/>
</dbReference>
<proteinExistence type="predicted"/>